<dbReference type="InterPro" id="IPR001315">
    <property type="entry name" value="CARD"/>
</dbReference>
<feature type="domain" description="Death" evidence="1">
    <location>
        <begin position="251"/>
        <end position="319"/>
    </location>
</feature>
<feature type="domain" description="CARD" evidence="2">
    <location>
        <begin position="105"/>
        <end position="195"/>
    </location>
</feature>
<dbReference type="Pfam" id="PF00619">
    <property type="entry name" value="CARD"/>
    <property type="match status" value="1"/>
</dbReference>
<evidence type="ECO:0000259" key="2">
    <source>
        <dbReference type="PROSITE" id="PS50209"/>
    </source>
</evidence>
<dbReference type="PANTHER" id="PTHR15034:SF5">
    <property type="entry name" value="DEATH DOMAIN-CONTAINING PROTEIN CRADD"/>
    <property type="match status" value="1"/>
</dbReference>
<dbReference type="InterPro" id="IPR037939">
    <property type="entry name" value="CRADD"/>
</dbReference>
<dbReference type="PROSITE" id="PS50017">
    <property type="entry name" value="DEATH_DOMAIN"/>
    <property type="match status" value="2"/>
</dbReference>
<dbReference type="PANTHER" id="PTHR15034">
    <property type="entry name" value="DEATH DOMAIN-CONTAINING PROTEIN CRADD"/>
    <property type="match status" value="1"/>
</dbReference>
<dbReference type="SUPFAM" id="SSF47986">
    <property type="entry name" value="DEATH domain"/>
    <property type="match status" value="4"/>
</dbReference>
<name>A0ABN8NQ97_9CNID</name>
<dbReference type="Proteomes" id="UP001159405">
    <property type="component" value="Unassembled WGS sequence"/>
</dbReference>
<protein>
    <submittedName>
        <fullName evidence="3">Uncharacterized protein</fullName>
    </submittedName>
</protein>
<dbReference type="CDD" id="cd01671">
    <property type="entry name" value="CARD"/>
    <property type="match status" value="2"/>
</dbReference>
<sequence length="526" mass="59293">MAGMLEEHRKILQRHRVDLIKDLEPLKVLNDLSECLDEDDREAVKAKSTRGDRAEKLVDMIPRRGPKAFQCFVAALYKRQHHLAMPLIEESGIDSSSFGKADVGMTDQHKQILLSNSENLQQMNLNKVAEQLHSCGLLDDIDKQNLLSDTRQPSQRIDMLLSEILPRKGPKAFEDFARELEKDHPKLAQKLLEDAGMAGAGSSLLLRKPTPPPIQDTGHFTLDSLVQDILEDKPEVLKEFCHSMDKENLFGNGWKGLYQELDLPAGKETKMEVSAGGPTSNCIRGWVSIKGRSATVQALLAAVNRAERKDCTYILEKSLGCQLDYTDAGVKEVTGKMASLNPSEEKKVEFFGDLDETQASEIVSRLKTKEPYTLEYLREQLTEDPGIVEMVSSVELVRQSKKYRIRKFLDSLPSEVRRDTVITIFRDVLSTYKGVTGPLLPPKKYIRDVGYSVRRNLTKELCGDDSWKVLAHTLAMDNSSIRFLQERKDNPADEVLRFWEVKSGSTVGALYNILVELGYPYIADIL</sequence>
<evidence type="ECO:0000313" key="3">
    <source>
        <dbReference type="EMBL" id="CAH3114116.1"/>
    </source>
</evidence>
<evidence type="ECO:0000259" key="1">
    <source>
        <dbReference type="PROSITE" id="PS50017"/>
    </source>
</evidence>
<evidence type="ECO:0000313" key="4">
    <source>
        <dbReference type="Proteomes" id="UP001159405"/>
    </source>
</evidence>
<dbReference type="InterPro" id="IPR000488">
    <property type="entry name" value="Death_dom"/>
</dbReference>
<reference evidence="3 4" key="1">
    <citation type="submission" date="2022-05" db="EMBL/GenBank/DDBJ databases">
        <authorList>
            <consortium name="Genoscope - CEA"/>
            <person name="William W."/>
        </authorList>
    </citation>
    <scope>NUCLEOTIDE SEQUENCE [LARGE SCALE GENOMIC DNA]</scope>
</reference>
<feature type="domain" description="CARD" evidence="2">
    <location>
        <begin position="4"/>
        <end position="91"/>
    </location>
</feature>
<keyword evidence="4" id="KW-1185">Reference proteome</keyword>
<dbReference type="InterPro" id="IPR011029">
    <property type="entry name" value="DEATH-like_dom_sf"/>
</dbReference>
<proteinExistence type="predicted"/>
<comment type="caution">
    <text evidence="3">The sequence shown here is derived from an EMBL/GenBank/DDBJ whole genome shotgun (WGS) entry which is preliminary data.</text>
</comment>
<feature type="domain" description="Death" evidence="1">
    <location>
        <begin position="466"/>
        <end position="526"/>
    </location>
</feature>
<organism evidence="3 4">
    <name type="scientific">Porites lobata</name>
    <dbReference type="NCBI Taxonomy" id="104759"/>
    <lineage>
        <taxon>Eukaryota</taxon>
        <taxon>Metazoa</taxon>
        <taxon>Cnidaria</taxon>
        <taxon>Anthozoa</taxon>
        <taxon>Hexacorallia</taxon>
        <taxon>Scleractinia</taxon>
        <taxon>Fungiina</taxon>
        <taxon>Poritidae</taxon>
        <taxon>Porites</taxon>
    </lineage>
</organism>
<dbReference type="SMART" id="SM00114">
    <property type="entry name" value="CARD"/>
    <property type="match status" value="1"/>
</dbReference>
<gene>
    <name evidence="3" type="ORF">PLOB_00022848</name>
</gene>
<dbReference type="Pfam" id="PF00531">
    <property type="entry name" value="Death"/>
    <property type="match status" value="2"/>
</dbReference>
<dbReference type="EMBL" id="CALNXK010000027">
    <property type="protein sequence ID" value="CAH3114116.1"/>
    <property type="molecule type" value="Genomic_DNA"/>
</dbReference>
<accession>A0ABN8NQ97</accession>
<dbReference type="Gene3D" id="1.10.533.10">
    <property type="entry name" value="Death Domain, Fas"/>
    <property type="match status" value="4"/>
</dbReference>
<dbReference type="PROSITE" id="PS50209">
    <property type="entry name" value="CARD"/>
    <property type="match status" value="2"/>
</dbReference>